<dbReference type="GeneID" id="30979791"/>
<sequence length="101" mass="11419">MPFVCSLWSSPCPRSCLTSWLLLVMCVDIANGKIWLALLYCLELELVTPMCGESQLSITETPWQFMVHPSRSLLILVGSSWPDLNLRHPYKFGIFTVLSSV</sequence>
<dbReference type="AlphaFoldDB" id="A0A1L9WGX7"/>
<name>A0A1L9WGX7_ASPA1</name>
<protein>
    <submittedName>
        <fullName evidence="1">Uncharacterized protein</fullName>
    </submittedName>
</protein>
<evidence type="ECO:0000313" key="2">
    <source>
        <dbReference type="Proteomes" id="UP000184546"/>
    </source>
</evidence>
<evidence type="ECO:0000313" key="1">
    <source>
        <dbReference type="EMBL" id="OJJ95428.1"/>
    </source>
</evidence>
<reference evidence="2" key="1">
    <citation type="journal article" date="2017" name="Genome Biol.">
        <title>Comparative genomics reveals high biological diversity and specific adaptations in the industrially and medically important fungal genus Aspergillus.</title>
        <authorList>
            <person name="de Vries R.P."/>
            <person name="Riley R."/>
            <person name="Wiebenga A."/>
            <person name="Aguilar-Osorio G."/>
            <person name="Amillis S."/>
            <person name="Uchima C.A."/>
            <person name="Anderluh G."/>
            <person name="Asadollahi M."/>
            <person name="Askin M."/>
            <person name="Barry K."/>
            <person name="Battaglia E."/>
            <person name="Bayram O."/>
            <person name="Benocci T."/>
            <person name="Braus-Stromeyer S.A."/>
            <person name="Caldana C."/>
            <person name="Canovas D."/>
            <person name="Cerqueira G.C."/>
            <person name="Chen F."/>
            <person name="Chen W."/>
            <person name="Choi C."/>
            <person name="Clum A."/>
            <person name="Dos Santos R.A."/>
            <person name="Damasio A.R."/>
            <person name="Diallinas G."/>
            <person name="Emri T."/>
            <person name="Fekete E."/>
            <person name="Flipphi M."/>
            <person name="Freyberg S."/>
            <person name="Gallo A."/>
            <person name="Gournas C."/>
            <person name="Habgood R."/>
            <person name="Hainaut M."/>
            <person name="Harispe M.L."/>
            <person name="Henrissat B."/>
            <person name="Hilden K.S."/>
            <person name="Hope R."/>
            <person name="Hossain A."/>
            <person name="Karabika E."/>
            <person name="Karaffa L."/>
            <person name="Karanyi Z."/>
            <person name="Krasevec N."/>
            <person name="Kuo A."/>
            <person name="Kusch H."/>
            <person name="LaButti K."/>
            <person name="Lagendijk E.L."/>
            <person name="Lapidus A."/>
            <person name="Levasseur A."/>
            <person name="Lindquist E."/>
            <person name="Lipzen A."/>
            <person name="Logrieco A.F."/>
            <person name="MacCabe A."/>
            <person name="Maekelae M.R."/>
            <person name="Malavazi I."/>
            <person name="Melin P."/>
            <person name="Meyer V."/>
            <person name="Mielnichuk N."/>
            <person name="Miskei M."/>
            <person name="Molnar A.P."/>
            <person name="Mule G."/>
            <person name="Ngan C.Y."/>
            <person name="Orejas M."/>
            <person name="Orosz E."/>
            <person name="Ouedraogo J.P."/>
            <person name="Overkamp K.M."/>
            <person name="Park H.-S."/>
            <person name="Perrone G."/>
            <person name="Piumi F."/>
            <person name="Punt P.J."/>
            <person name="Ram A.F."/>
            <person name="Ramon A."/>
            <person name="Rauscher S."/>
            <person name="Record E."/>
            <person name="Riano-Pachon D.M."/>
            <person name="Robert V."/>
            <person name="Roehrig J."/>
            <person name="Ruller R."/>
            <person name="Salamov A."/>
            <person name="Salih N.S."/>
            <person name="Samson R.A."/>
            <person name="Sandor E."/>
            <person name="Sanguinetti M."/>
            <person name="Schuetze T."/>
            <person name="Sepcic K."/>
            <person name="Shelest E."/>
            <person name="Sherlock G."/>
            <person name="Sophianopoulou V."/>
            <person name="Squina F.M."/>
            <person name="Sun H."/>
            <person name="Susca A."/>
            <person name="Todd R.B."/>
            <person name="Tsang A."/>
            <person name="Unkles S.E."/>
            <person name="van de Wiele N."/>
            <person name="van Rossen-Uffink D."/>
            <person name="Oliveira J.V."/>
            <person name="Vesth T.C."/>
            <person name="Visser J."/>
            <person name="Yu J.-H."/>
            <person name="Zhou M."/>
            <person name="Andersen M.R."/>
            <person name="Archer D.B."/>
            <person name="Baker S.E."/>
            <person name="Benoit I."/>
            <person name="Brakhage A.A."/>
            <person name="Braus G.H."/>
            <person name="Fischer R."/>
            <person name="Frisvad J.C."/>
            <person name="Goldman G.H."/>
            <person name="Houbraken J."/>
            <person name="Oakley B."/>
            <person name="Pocsi I."/>
            <person name="Scazzocchio C."/>
            <person name="Seiboth B."/>
            <person name="vanKuyk P.A."/>
            <person name="Wortman J."/>
            <person name="Dyer P.S."/>
            <person name="Grigoriev I.V."/>
        </authorList>
    </citation>
    <scope>NUCLEOTIDE SEQUENCE [LARGE SCALE GENOMIC DNA]</scope>
    <source>
        <strain evidence="2">ATCC 16872 / CBS 172.66 / WB 5094</strain>
    </source>
</reference>
<proteinExistence type="predicted"/>
<dbReference type="RefSeq" id="XP_020051768.1">
    <property type="nucleotide sequence ID" value="XM_020205977.1"/>
</dbReference>
<gene>
    <name evidence="1" type="ORF">ASPACDRAFT_81911</name>
</gene>
<accession>A0A1L9WGX7</accession>
<dbReference type="VEuPathDB" id="FungiDB:ASPACDRAFT_81911"/>
<keyword evidence="2" id="KW-1185">Reference proteome</keyword>
<dbReference type="Proteomes" id="UP000184546">
    <property type="component" value="Unassembled WGS sequence"/>
</dbReference>
<organism evidence="1 2">
    <name type="scientific">Aspergillus aculeatus (strain ATCC 16872 / CBS 172.66 / WB 5094)</name>
    <dbReference type="NCBI Taxonomy" id="690307"/>
    <lineage>
        <taxon>Eukaryota</taxon>
        <taxon>Fungi</taxon>
        <taxon>Dikarya</taxon>
        <taxon>Ascomycota</taxon>
        <taxon>Pezizomycotina</taxon>
        <taxon>Eurotiomycetes</taxon>
        <taxon>Eurotiomycetidae</taxon>
        <taxon>Eurotiales</taxon>
        <taxon>Aspergillaceae</taxon>
        <taxon>Aspergillus</taxon>
        <taxon>Aspergillus subgen. Circumdati</taxon>
    </lineage>
</organism>
<dbReference type="EMBL" id="KV878989">
    <property type="protein sequence ID" value="OJJ95428.1"/>
    <property type="molecule type" value="Genomic_DNA"/>
</dbReference>